<dbReference type="Proteomes" id="UP000825134">
    <property type="component" value="Chromosome"/>
</dbReference>
<dbReference type="RefSeq" id="WP_219664288.1">
    <property type="nucleotide sequence ID" value="NZ_CP063064.1"/>
</dbReference>
<name>A0AAQ0EQ29_9CHLA</name>
<feature type="domain" description="Solute-binding protein family 5" evidence="1">
    <location>
        <begin position="66"/>
        <end position="298"/>
    </location>
</feature>
<dbReference type="InterPro" id="IPR000914">
    <property type="entry name" value="SBP_5_dom"/>
</dbReference>
<dbReference type="GO" id="GO:1904680">
    <property type="term" value="F:peptide transmembrane transporter activity"/>
    <property type="evidence" value="ECO:0007669"/>
    <property type="project" value="TreeGrafter"/>
</dbReference>
<gene>
    <name evidence="2" type="ORF">INQ84_03340</name>
</gene>
<sequence length="424" mass="48183">MSFRSVFFITAFLITSCSYSPPEHTLTIAIHDDPYSLSPERGESAFNFSLSKILFTTLFRESPSGPIPALASSYQVTENALCYRFFIRKDAKWSDGSLLLAEDVIAAWEHTQKTGRYPELFENLTFYAPSPLEIVVQLKEPCSQLLAVLASPFFSVYRPKNPLLSSGPFMPHTYVQGQTLVLHKNPHYYDKALIQLRSINFRIIPNIYTALHLLRRGDIDWVGQPWHQGIPIELRSISPLYTHYPVAGIFWLVLNPKDPVLSSLANRQRLVAAIQKERLVRHALGDQYRVAESPQPTACSEDLSAQFLGKITLIYPNNITRCQRLAEVLKEQCRDAGIHLALNGLEYHVFVQKRAIQDFSISTATSIAFHPLTRTKFDQAAIDNFTCLPLYHMEYDYILGRPLDHVLHLPSGSVDLTYAHFTNK</sequence>
<dbReference type="Gene3D" id="3.10.105.10">
    <property type="entry name" value="Dipeptide-binding Protein, Domain 3"/>
    <property type="match status" value="1"/>
</dbReference>
<evidence type="ECO:0000259" key="1">
    <source>
        <dbReference type="Pfam" id="PF00496"/>
    </source>
</evidence>
<dbReference type="PANTHER" id="PTHR30290:SF83">
    <property type="entry name" value="ABC TRANSPORTER SUBSTRATE-BINDING PROTEIN"/>
    <property type="match status" value="1"/>
</dbReference>
<accession>A0AAQ0EQ29</accession>
<dbReference type="Pfam" id="PF00496">
    <property type="entry name" value="SBP_bac_5"/>
    <property type="match status" value="1"/>
</dbReference>
<dbReference type="EMBL" id="CP063185">
    <property type="protein sequence ID" value="QYC74133.1"/>
    <property type="molecule type" value="Genomic_DNA"/>
</dbReference>
<evidence type="ECO:0000313" key="3">
    <source>
        <dbReference type="Proteomes" id="UP000825134"/>
    </source>
</evidence>
<dbReference type="SUPFAM" id="SSF53850">
    <property type="entry name" value="Periplasmic binding protein-like II"/>
    <property type="match status" value="1"/>
</dbReference>
<dbReference type="Gene3D" id="3.40.190.10">
    <property type="entry name" value="Periplasmic binding protein-like II"/>
    <property type="match status" value="1"/>
</dbReference>
<protein>
    <submittedName>
        <fullName evidence="2">Peptide-binding protein</fullName>
    </submittedName>
</protein>
<evidence type="ECO:0000313" key="2">
    <source>
        <dbReference type="EMBL" id="QYC74133.1"/>
    </source>
</evidence>
<reference evidence="2" key="1">
    <citation type="journal article" date="2021" name="Front. Microbiol.">
        <title>Generation of Tetracycline and Rifamycin Resistant Chlamydia Suis Recombinants.</title>
        <authorList>
            <person name="Marti H."/>
            <person name="Bommana S."/>
            <person name="Read T.D."/>
            <person name="Pesch T."/>
            <person name="Prahauser B."/>
            <person name="Dean D."/>
            <person name="Borel N."/>
        </authorList>
    </citation>
    <scope>NUCLEOTIDE SEQUENCE</scope>
    <source>
        <strain evidence="2">208.1</strain>
    </source>
</reference>
<proteinExistence type="predicted"/>
<dbReference type="PANTHER" id="PTHR30290">
    <property type="entry name" value="PERIPLASMIC BINDING COMPONENT OF ABC TRANSPORTER"/>
    <property type="match status" value="1"/>
</dbReference>
<dbReference type="GO" id="GO:0015833">
    <property type="term" value="P:peptide transport"/>
    <property type="evidence" value="ECO:0007669"/>
    <property type="project" value="TreeGrafter"/>
</dbReference>
<dbReference type="PROSITE" id="PS51257">
    <property type="entry name" value="PROKAR_LIPOPROTEIN"/>
    <property type="match status" value="1"/>
</dbReference>
<dbReference type="InterPro" id="IPR039424">
    <property type="entry name" value="SBP_5"/>
</dbReference>
<dbReference type="AlphaFoldDB" id="A0AAQ0EQ29"/>
<organism evidence="2 3">
    <name type="scientific">Chlamydia suis</name>
    <dbReference type="NCBI Taxonomy" id="83559"/>
    <lineage>
        <taxon>Bacteria</taxon>
        <taxon>Pseudomonadati</taxon>
        <taxon>Chlamydiota</taxon>
        <taxon>Chlamydiia</taxon>
        <taxon>Chlamydiales</taxon>
        <taxon>Chlamydiaceae</taxon>
        <taxon>Chlamydia/Chlamydophila group</taxon>
        <taxon>Chlamydia</taxon>
    </lineage>
</organism>